<keyword evidence="10" id="KW-1185">Reference proteome</keyword>
<gene>
    <name evidence="9" type="ORF">C8N45_10574</name>
</gene>
<dbReference type="RefSeq" id="WP_108386439.1">
    <property type="nucleotide sequence ID" value="NZ_QBUD01000005.1"/>
</dbReference>
<organism evidence="9 10">
    <name type="scientific">Yoonia sediminilitoris</name>
    <dbReference type="NCBI Taxonomy" id="1286148"/>
    <lineage>
        <taxon>Bacteria</taxon>
        <taxon>Pseudomonadati</taxon>
        <taxon>Pseudomonadota</taxon>
        <taxon>Alphaproteobacteria</taxon>
        <taxon>Rhodobacterales</taxon>
        <taxon>Paracoccaceae</taxon>
        <taxon>Yoonia</taxon>
    </lineage>
</organism>
<evidence type="ECO:0000256" key="1">
    <source>
        <dbReference type="ARBA" id="ARBA00022448"/>
    </source>
</evidence>
<dbReference type="Pfam" id="PF00005">
    <property type="entry name" value="ABC_tran"/>
    <property type="match status" value="1"/>
</dbReference>
<dbReference type="SMART" id="SM00382">
    <property type="entry name" value="AAA"/>
    <property type="match status" value="1"/>
</dbReference>
<protein>
    <submittedName>
        <fullName evidence="9">Thiamine transport system ATP-binding protein</fullName>
    </submittedName>
</protein>
<dbReference type="Gene3D" id="3.40.50.300">
    <property type="entry name" value="P-loop containing nucleotide triphosphate hydrolases"/>
    <property type="match status" value="1"/>
</dbReference>
<evidence type="ECO:0000256" key="5">
    <source>
        <dbReference type="ARBA" id="ARBA00022840"/>
    </source>
</evidence>
<dbReference type="EMBL" id="QBUD01000005">
    <property type="protein sequence ID" value="PUB14852.1"/>
    <property type="molecule type" value="Genomic_DNA"/>
</dbReference>
<keyword evidence="2" id="KW-1003">Cell membrane</keyword>
<comment type="caution">
    <text evidence="9">The sequence shown here is derived from an EMBL/GenBank/DDBJ whole genome shotgun (WGS) entry which is preliminary data.</text>
</comment>
<feature type="domain" description="ABC transporter" evidence="8">
    <location>
        <begin position="2"/>
        <end position="230"/>
    </location>
</feature>
<name>A0A2T6KH74_9RHOB</name>
<evidence type="ECO:0000256" key="3">
    <source>
        <dbReference type="ARBA" id="ARBA00022519"/>
    </source>
</evidence>
<evidence type="ECO:0000256" key="2">
    <source>
        <dbReference type="ARBA" id="ARBA00022475"/>
    </source>
</evidence>
<evidence type="ECO:0000256" key="4">
    <source>
        <dbReference type="ARBA" id="ARBA00022741"/>
    </source>
</evidence>
<evidence type="ECO:0000256" key="7">
    <source>
        <dbReference type="ARBA" id="ARBA00023136"/>
    </source>
</evidence>
<sequence length="234" mass="24934">MLKCENLFLKQGDFTLQADLNFPKGAVTALMGPSGAGKSTLLAALAGFLQPVSGRILYDSADLTHIPPGDRPISILFQDNNLFPHLTIAQNAGLGVRPVLRLKSDELARVAEVLEQVGLAGFDARLPGDLSGGQQSRAALARVLLAERPVVLLDEPFAALGPGLKHEMLDLVKRTLLTPDRTIVMVTHDPDDAKRAAQHVVLVAEHTANKPEPTSSIFASPPAVLARYLGTGMD</sequence>
<dbReference type="OrthoDB" id="9802264at2"/>
<dbReference type="GO" id="GO:0016887">
    <property type="term" value="F:ATP hydrolysis activity"/>
    <property type="evidence" value="ECO:0007669"/>
    <property type="project" value="InterPro"/>
</dbReference>
<keyword evidence="1" id="KW-0813">Transport</keyword>
<dbReference type="InterPro" id="IPR050093">
    <property type="entry name" value="ABC_SmlMolc_Importer"/>
</dbReference>
<evidence type="ECO:0000259" key="8">
    <source>
        <dbReference type="PROSITE" id="PS50893"/>
    </source>
</evidence>
<reference evidence="9 10" key="1">
    <citation type="submission" date="2018-04" db="EMBL/GenBank/DDBJ databases">
        <title>Genomic Encyclopedia of Archaeal and Bacterial Type Strains, Phase II (KMG-II): from individual species to whole genera.</title>
        <authorList>
            <person name="Goeker M."/>
        </authorList>
    </citation>
    <scope>NUCLEOTIDE SEQUENCE [LARGE SCALE GENOMIC DNA]</scope>
    <source>
        <strain evidence="9 10">DSM 29955</strain>
    </source>
</reference>
<dbReference type="GO" id="GO:0005524">
    <property type="term" value="F:ATP binding"/>
    <property type="evidence" value="ECO:0007669"/>
    <property type="project" value="UniProtKB-KW"/>
</dbReference>
<dbReference type="InterPro" id="IPR017871">
    <property type="entry name" value="ABC_transporter-like_CS"/>
</dbReference>
<dbReference type="InterPro" id="IPR027417">
    <property type="entry name" value="P-loop_NTPase"/>
</dbReference>
<dbReference type="PANTHER" id="PTHR42781:SF1">
    <property type="entry name" value="THIAMINE IMPORT ATP-BINDING PROTEIN THIQ"/>
    <property type="match status" value="1"/>
</dbReference>
<evidence type="ECO:0000313" key="10">
    <source>
        <dbReference type="Proteomes" id="UP000244523"/>
    </source>
</evidence>
<keyword evidence="7" id="KW-0472">Membrane</keyword>
<accession>A0A2T6KH74</accession>
<keyword evidence="4" id="KW-0547">Nucleotide-binding</keyword>
<keyword evidence="5 9" id="KW-0067">ATP-binding</keyword>
<dbReference type="SUPFAM" id="SSF52540">
    <property type="entry name" value="P-loop containing nucleoside triphosphate hydrolases"/>
    <property type="match status" value="1"/>
</dbReference>
<keyword evidence="6" id="KW-1278">Translocase</keyword>
<proteinExistence type="predicted"/>
<dbReference type="InterPro" id="IPR003439">
    <property type="entry name" value="ABC_transporter-like_ATP-bd"/>
</dbReference>
<dbReference type="AlphaFoldDB" id="A0A2T6KH74"/>
<dbReference type="PROSITE" id="PS50893">
    <property type="entry name" value="ABC_TRANSPORTER_2"/>
    <property type="match status" value="1"/>
</dbReference>
<dbReference type="PANTHER" id="PTHR42781">
    <property type="entry name" value="SPERMIDINE/PUTRESCINE IMPORT ATP-BINDING PROTEIN POTA"/>
    <property type="match status" value="1"/>
</dbReference>
<dbReference type="PROSITE" id="PS00211">
    <property type="entry name" value="ABC_TRANSPORTER_1"/>
    <property type="match status" value="1"/>
</dbReference>
<keyword evidence="3" id="KW-0997">Cell inner membrane</keyword>
<evidence type="ECO:0000313" key="9">
    <source>
        <dbReference type="EMBL" id="PUB14852.1"/>
    </source>
</evidence>
<dbReference type="InterPro" id="IPR003593">
    <property type="entry name" value="AAA+_ATPase"/>
</dbReference>
<evidence type="ECO:0000256" key="6">
    <source>
        <dbReference type="ARBA" id="ARBA00022967"/>
    </source>
</evidence>
<dbReference type="Proteomes" id="UP000244523">
    <property type="component" value="Unassembled WGS sequence"/>
</dbReference>